<protein>
    <submittedName>
        <fullName evidence="2">SRA-YDG domain-containing protein</fullName>
    </submittedName>
</protein>
<dbReference type="InterPro" id="IPR003105">
    <property type="entry name" value="SRA_YDG"/>
</dbReference>
<dbReference type="GO" id="GO:0044027">
    <property type="term" value="P:negative regulation of gene expression via chromosomal CpG island methylation"/>
    <property type="evidence" value="ECO:0007669"/>
    <property type="project" value="TreeGrafter"/>
</dbReference>
<organism evidence="2 3">
    <name type="scientific">Mycolicibacter sinensis (strain JDM601)</name>
    <name type="common">Mycobacterium sinense</name>
    <dbReference type="NCBI Taxonomy" id="875328"/>
    <lineage>
        <taxon>Bacteria</taxon>
        <taxon>Bacillati</taxon>
        <taxon>Actinomycetota</taxon>
        <taxon>Actinomycetes</taxon>
        <taxon>Mycobacteriales</taxon>
        <taxon>Mycobacteriaceae</taxon>
        <taxon>Mycolicibacter</taxon>
    </lineage>
</organism>
<evidence type="ECO:0000259" key="1">
    <source>
        <dbReference type="PROSITE" id="PS51015"/>
    </source>
</evidence>
<dbReference type="InterPro" id="IPR015947">
    <property type="entry name" value="PUA-like_sf"/>
</dbReference>
<dbReference type="Proteomes" id="UP000093943">
    <property type="component" value="Unassembled WGS sequence"/>
</dbReference>
<dbReference type="CDD" id="cd00085">
    <property type="entry name" value="HNHc"/>
    <property type="match status" value="1"/>
</dbReference>
<evidence type="ECO:0000313" key="2">
    <source>
        <dbReference type="EMBL" id="OBI29843.1"/>
    </source>
</evidence>
<comment type="caution">
    <text evidence="2">The sequence shown here is derived from an EMBL/GenBank/DDBJ whole genome shotgun (WGS) entry which is preliminary data.</text>
</comment>
<name>A0A1A2XXH0_MYCSD</name>
<dbReference type="Gene3D" id="2.30.280.10">
    <property type="entry name" value="SRA-YDG"/>
    <property type="match status" value="1"/>
</dbReference>
<dbReference type="SUPFAM" id="SSF88697">
    <property type="entry name" value="PUA domain-like"/>
    <property type="match status" value="1"/>
</dbReference>
<dbReference type="SMART" id="SM00507">
    <property type="entry name" value="HNHc"/>
    <property type="match status" value="1"/>
</dbReference>
<evidence type="ECO:0000313" key="3">
    <source>
        <dbReference type="Proteomes" id="UP000093943"/>
    </source>
</evidence>
<dbReference type="EMBL" id="LZKG01000083">
    <property type="protein sequence ID" value="OBI29843.1"/>
    <property type="molecule type" value="Genomic_DNA"/>
</dbReference>
<dbReference type="InterPro" id="IPR003615">
    <property type="entry name" value="HNH_nuc"/>
</dbReference>
<dbReference type="InterPro" id="IPR036987">
    <property type="entry name" value="SRA-YDG_sf"/>
</dbReference>
<dbReference type="PROSITE" id="PS51015">
    <property type="entry name" value="YDG"/>
    <property type="match status" value="1"/>
</dbReference>
<dbReference type="Pfam" id="PF02182">
    <property type="entry name" value="SAD_SRA"/>
    <property type="match status" value="1"/>
</dbReference>
<dbReference type="AlphaFoldDB" id="A0A1A2XXH0"/>
<dbReference type="SMART" id="SM00466">
    <property type="entry name" value="SRA"/>
    <property type="match status" value="1"/>
</dbReference>
<accession>A0A1A2XXH0</accession>
<proteinExistence type="predicted"/>
<dbReference type="Gene3D" id="1.10.30.50">
    <property type="match status" value="1"/>
</dbReference>
<sequence length="294" mass="31774">MAERVFGHIPNNPVGTTYVNRQAAYRAGVHRQLQAGICGGADGTESIVVSGGYIDDEDHGDAIIYTGQGGRDPDSGRQIADQELIRGNLGLARSHLDGLPVRVIRGFEGDKTYSPATGYRYDGLFRVDEYWQETGTDGYRIWRFRLSALANNTALPPEAAEASIAPLATERVETTVQRIVRNTKVAAKVKALHNYTCQVCGTRLETAAGPYAEAAHIRALGAPHNGPDTLENLLCLCPNDHVLFDTGAIFVDSNGHVVNSGDGAAVGRLATRSGHMPDQAYLAYHRRHFAGIYS</sequence>
<dbReference type="Pfam" id="PF13391">
    <property type="entry name" value="HNH_2"/>
    <property type="match status" value="1"/>
</dbReference>
<gene>
    <name evidence="2" type="ORF">A5710_20835</name>
</gene>
<dbReference type="InterPro" id="IPR045134">
    <property type="entry name" value="UHRF1/2-like"/>
</dbReference>
<dbReference type="GO" id="GO:0061630">
    <property type="term" value="F:ubiquitin protein ligase activity"/>
    <property type="evidence" value="ECO:0007669"/>
    <property type="project" value="TreeGrafter"/>
</dbReference>
<dbReference type="PANTHER" id="PTHR14140:SF27">
    <property type="entry name" value="OS04G0289800 PROTEIN"/>
    <property type="match status" value="1"/>
</dbReference>
<dbReference type="PANTHER" id="PTHR14140">
    <property type="entry name" value="E3 UBIQUITIN-PROTEIN LIGASE UHRF-RELATED"/>
    <property type="match status" value="1"/>
</dbReference>
<feature type="domain" description="YDG" evidence="1">
    <location>
        <begin position="7"/>
        <end position="148"/>
    </location>
</feature>
<dbReference type="GO" id="GO:0016567">
    <property type="term" value="P:protein ubiquitination"/>
    <property type="evidence" value="ECO:0007669"/>
    <property type="project" value="TreeGrafter"/>
</dbReference>
<reference evidence="3" key="1">
    <citation type="submission" date="2016-06" db="EMBL/GenBank/DDBJ databases">
        <authorList>
            <person name="Sutton G."/>
            <person name="Brinkac L."/>
            <person name="Sanka R."/>
            <person name="Adams M."/>
            <person name="Lau E."/>
            <person name="Sam S."/>
            <person name="Sreng N."/>
            <person name="Him V."/>
            <person name="Kerleguer A."/>
            <person name="Cheng S."/>
        </authorList>
    </citation>
    <scope>NUCLEOTIDE SEQUENCE [LARGE SCALE GENOMIC DNA]</scope>
    <source>
        <strain evidence="3">E1876</strain>
    </source>
</reference>